<protein>
    <recommendedName>
        <fullName evidence="4">TolA protein</fullName>
    </recommendedName>
</protein>
<dbReference type="EMBL" id="MW460246">
    <property type="protein sequence ID" value="QRE00418.1"/>
    <property type="molecule type" value="Genomic_DNA"/>
</dbReference>
<proteinExistence type="predicted"/>
<feature type="region of interest" description="Disordered" evidence="1">
    <location>
        <begin position="1"/>
        <end position="121"/>
    </location>
</feature>
<accession>A0A889IRP5</accession>
<name>A0A889IRP5_9CAUD</name>
<feature type="compositionally biased region" description="Basic and acidic residues" evidence="1">
    <location>
        <begin position="12"/>
        <end position="67"/>
    </location>
</feature>
<feature type="compositionally biased region" description="Low complexity" evidence="1">
    <location>
        <begin position="1"/>
        <end position="11"/>
    </location>
</feature>
<feature type="compositionally biased region" description="Basic and acidic residues" evidence="1">
    <location>
        <begin position="74"/>
        <end position="121"/>
    </location>
</feature>
<dbReference type="Proteomes" id="UP000622430">
    <property type="component" value="Segment"/>
</dbReference>
<evidence type="ECO:0000313" key="2">
    <source>
        <dbReference type="EMBL" id="QRE00418.1"/>
    </source>
</evidence>
<evidence type="ECO:0000256" key="1">
    <source>
        <dbReference type="SAM" id="MobiDB-lite"/>
    </source>
</evidence>
<keyword evidence="3" id="KW-1185">Reference proteome</keyword>
<organism evidence="2 3">
    <name type="scientific">Burkholderia phage BCSR52</name>
    <dbReference type="NCBI Taxonomy" id="2805748"/>
    <lineage>
        <taxon>Viruses</taxon>
        <taxon>Duplodnaviria</taxon>
        <taxon>Heunggongvirae</taxon>
        <taxon>Uroviricota</taxon>
        <taxon>Caudoviricetes</taxon>
        <taxon>Lindbergviridae</taxon>
        <taxon>Irusalimvirus</taxon>
        <taxon>Irusalimvirus BCSR52</taxon>
    </lineage>
</organism>
<evidence type="ECO:0008006" key="4">
    <source>
        <dbReference type="Google" id="ProtNLM"/>
    </source>
</evidence>
<sequence>MTEATTEVATTENKKTRLTAEERAAIKDAERREKQEKRDAERAQKAKEAAEKKDEEKRVKAEQRDAARAAAAEKAAKEAAEKKAKRDEEKKAAEEKAEQEKKARAEKRIADRQERERELEQRRAETITEGARRVKATHIVLRTDGLSQPQQYSVRGRVLKWINENCEVGVPYPIEKIGEELKPILFGSSIRSYLSKLEEMRHVDFKTIEPEATSAGESSTQENANAA</sequence>
<reference evidence="2" key="1">
    <citation type="submission" date="2021-01" db="EMBL/GenBank/DDBJ databases">
        <authorList>
            <person name="Rakov C."/>
            <person name="Alkalay-Oren S."/>
            <person name="Coppenhagen-Glazer S."/>
            <person name="Hazan R."/>
        </authorList>
    </citation>
    <scope>NUCLEOTIDE SEQUENCE</scope>
</reference>
<evidence type="ECO:0000313" key="3">
    <source>
        <dbReference type="Proteomes" id="UP000622430"/>
    </source>
</evidence>